<sequence>MEMTTPKKGANHYQKEMSSIKIIDESYKHPLLELQQIASENELAFDHLKFARLMDEKDPLRHLRNEFHYPKMSEILHTDPDLVDAQEDCIYFCGNSLGLCPKKTKEYMDVELDKWAKRGVQGHTTGELPWAWCDEVLEADMAKIVGCTQEEVSIMNGLTVNLHLLLISFYRPSKDRYKILCEDKAFPSDHYTFESQARLHGFNPQDVMICLKPREGEFILRLEDILDVIEKKGEEIAVVCFSGVQYYTGQLFDIPTITKAGQAKGCYVGWDLAHAVGNVPLHLHDWQVDFACWCTYKYLNAGAGCLAGLFLHEKHRLHDFPRLMGWWGHNLTTRFKMDNNMEVYPGARGYRLSNTPGLLCPSLKASLEVFNKTSLEQLRQKSLLLTAYLEHLIKESYQRPEGKSPKEDSEAIYIDIFTPSDPRQRGAQLSLAFNVCIEQLFKELEKRGVICDKRLPRVIRITPVPMYCSFEDVHRFMGCLKDALIAAKSSLSHVDVTKV</sequence>
<dbReference type="InterPro" id="IPR015424">
    <property type="entry name" value="PyrdxlP-dep_Trfase"/>
</dbReference>
<proteinExistence type="inferred from homology"/>
<dbReference type="Proteomes" id="UP001165740">
    <property type="component" value="Chromosome 17"/>
</dbReference>
<comment type="subcellular location">
    <subcellularLocation>
        <location evidence="4 5">Cytoplasm</location>
    </subcellularLocation>
</comment>
<feature type="binding site" evidence="4">
    <location>
        <begin position="186"/>
        <end position="189"/>
    </location>
    <ligand>
        <name>pyridoxal 5'-phosphate</name>
        <dbReference type="ChEBI" id="CHEBI:597326"/>
    </ligand>
</feature>
<dbReference type="GeneID" id="106074372"/>
<keyword evidence="6" id="KW-1185">Reference proteome</keyword>
<evidence type="ECO:0000256" key="3">
    <source>
        <dbReference type="ARBA" id="ARBA00022898"/>
    </source>
</evidence>
<evidence type="ECO:0000313" key="7">
    <source>
        <dbReference type="RefSeq" id="XP_055871721.1"/>
    </source>
</evidence>
<gene>
    <name evidence="7" type="primary">LOC106074372</name>
    <name evidence="4" type="synonym">KYNU</name>
</gene>
<evidence type="ECO:0000256" key="2">
    <source>
        <dbReference type="ARBA" id="ARBA00022801"/>
    </source>
</evidence>
<feature type="binding site" evidence="4">
    <location>
        <position position="326"/>
    </location>
    <ligand>
        <name>pyridoxal 5'-phosphate</name>
        <dbReference type="ChEBI" id="CHEBI:597326"/>
    </ligand>
</feature>
<comment type="similarity">
    <text evidence="4 5">Belongs to the kynureninase family.</text>
</comment>
<dbReference type="InterPro" id="IPR015422">
    <property type="entry name" value="PyrdxlP-dep_Trfase_small"/>
</dbReference>
<dbReference type="InterPro" id="IPR015421">
    <property type="entry name" value="PyrdxlP-dep_Trfase_major"/>
</dbReference>
<dbReference type="GO" id="GO:0030429">
    <property type="term" value="F:kynureninase activity"/>
    <property type="evidence" value="ECO:0007669"/>
    <property type="project" value="UniProtKB-UniRule"/>
</dbReference>
<feature type="binding site" evidence="4">
    <location>
        <position position="159"/>
    </location>
    <ligand>
        <name>pyridoxal 5'-phosphate</name>
        <dbReference type="ChEBI" id="CHEBI:597326"/>
    </ligand>
</feature>
<keyword evidence="2 4" id="KW-0378">Hydrolase</keyword>
<feature type="binding site" evidence="4">
    <location>
        <position position="354"/>
    </location>
    <ligand>
        <name>pyridoxal 5'-phosphate</name>
        <dbReference type="ChEBI" id="CHEBI:597326"/>
    </ligand>
</feature>
<dbReference type="EC" id="3.7.1.3" evidence="4 5"/>
<feature type="binding site" evidence="4">
    <location>
        <position position="271"/>
    </location>
    <ligand>
        <name>pyridoxal 5'-phosphate</name>
        <dbReference type="ChEBI" id="CHEBI:597326"/>
    </ligand>
</feature>
<dbReference type="GO" id="GO:0005737">
    <property type="term" value="C:cytoplasm"/>
    <property type="evidence" value="ECO:0007669"/>
    <property type="project" value="UniProtKB-SubCell"/>
</dbReference>
<dbReference type="NCBIfam" id="TIGR01814">
    <property type="entry name" value="kynureninase"/>
    <property type="match status" value="1"/>
</dbReference>
<dbReference type="RefSeq" id="XP_055871721.1">
    <property type="nucleotide sequence ID" value="XM_056015746.1"/>
</dbReference>
<dbReference type="OrthoDB" id="5978656at2759"/>
<comment type="pathway">
    <text evidence="4 5">Amino-acid degradation; L-kynurenine degradation; L-alanine and anthranilate from L-kynurenine: step 1/1.</text>
</comment>
<keyword evidence="3 4" id="KW-0663">Pyridoxal phosphate</keyword>
<accession>A0A9W2Z9Z8</accession>
<comment type="catalytic activity">
    <reaction evidence="5">
        <text>3-hydroxy-L-kynurenine + H2O = 3-hydroxyanthranilate + L-alanine + H(+)</text>
        <dbReference type="Rhea" id="RHEA:25143"/>
        <dbReference type="ChEBI" id="CHEBI:15377"/>
        <dbReference type="ChEBI" id="CHEBI:15378"/>
        <dbReference type="ChEBI" id="CHEBI:36559"/>
        <dbReference type="ChEBI" id="CHEBI:57972"/>
        <dbReference type="ChEBI" id="CHEBI:58125"/>
        <dbReference type="EC" id="3.7.1.3"/>
    </reaction>
</comment>
<dbReference type="InterPro" id="IPR010111">
    <property type="entry name" value="Kynureninase"/>
</dbReference>
<feature type="binding site" evidence="4">
    <location>
        <position position="274"/>
    </location>
    <ligand>
        <name>pyridoxal 5'-phosphate</name>
        <dbReference type="ChEBI" id="CHEBI:597326"/>
    </ligand>
</feature>
<comment type="cofactor">
    <cofactor evidence="4 5">
        <name>pyridoxal 5'-phosphate</name>
        <dbReference type="ChEBI" id="CHEBI:597326"/>
    </cofactor>
</comment>
<comment type="function">
    <text evidence="4 5">Catalyzes the cleavage of L-kynurenine (L-Kyn) and L-3-hydroxykynurenine (L-3OHKyn) into anthranilic acid (AA) and 3-hydroxyanthranilic acid (3-OHAA), respectively.</text>
</comment>
<dbReference type="GO" id="GO:0034354">
    <property type="term" value="P:'de novo' NAD+ biosynthetic process from L-tryptophan"/>
    <property type="evidence" value="ECO:0007669"/>
    <property type="project" value="UniProtKB-UniRule"/>
</dbReference>
<name>A0A9W2Z9Z8_BIOGL</name>
<dbReference type="Gene3D" id="3.90.1150.10">
    <property type="entry name" value="Aspartate Aminotransferase, domain 1"/>
    <property type="match status" value="1"/>
</dbReference>
<reference evidence="7" key="1">
    <citation type="submission" date="2025-08" db="UniProtKB">
        <authorList>
            <consortium name="RefSeq"/>
        </authorList>
    </citation>
    <scope>IDENTIFICATION</scope>
</reference>
<feature type="binding site" evidence="4">
    <location>
        <position position="296"/>
    </location>
    <ligand>
        <name>pyridoxal 5'-phosphate</name>
        <dbReference type="ChEBI" id="CHEBI:597326"/>
    </ligand>
</feature>
<dbReference type="PANTHER" id="PTHR14084:SF0">
    <property type="entry name" value="KYNURENINASE"/>
    <property type="match status" value="1"/>
</dbReference>
<dbReference type="GO" id="GO:0097053">
    <property type="term" value="P:L-kynurenine catabolic process"/>
    <property type="evidence" value="ECO:0007669"/>
    <property type="project" value="UniProtKB-UniRule"/>
</dbReference>
<dbReference type="OMA" id="LPGWNSH"/>
<comment type="catalytic activity">
    <reaction evidence="4 5">
        <text>L-kynurenine + H2O = anthranilate + L-alanine + H(+)</text>
        <dbReference type="Rhea" id="RHEA:16813"/>
        <dbReference type="ChEBI" id="CHEBI:15377"/>
        <dbReference type="ChEBI" id="CHEBI:15378"/>
        <dbReference type="ChEBI" id="CHEBI:16567"/>
        <dbReference type="ChEBI" id="CHEBI:57959"/>
        <dbReference type="ChEBI" id="CHEBI:57972"/>
        <dbReference type="EC" id="3.7.1.3"/>
    </reaction>
</comment>
<dbReference type="GO" id="GO:0019805">
    <property type="term" value="P:quinolinate biosynthetic process"/>
    <property type="evidence" value="ECO:0007669"/>
    <property type="project" value="UniProtKB-UniRule"/>
</dbReference>
<dbReference type="Gene3D" id="3.40.640.10">
    <property type="entry name" value="Type I PLP-dependent aspartate aminotransferase-like (Major domain)"/>
    <property type="match status" value="1"/>
</dbReference>
<comment type="pathway">
    <text evidence="4 5">Cofactor biosynthesis; NAD(+) biosynthesis; quinolinate from L-kynurenine: step 2/3.</text>
</comment>
<protein>
    <recommendedName>
        <fullName evidence="4 5">Kynureninase</fullName>
        <ecNumber evidence="4 5">3.7.1.3</ecNumber>
    </recommendedName>
    <alternativeName>
        <fullName evidence="4">L-kynurenine hydrolase</fullName>
    </alternativeName>
</protein>
<dbReference type="AlphaFoldDB" id="A0A9W2Z9Z8"/>
<dbReference type="PIRSF" id="PIRSF038800">
    <property type="entry name" value="KYNU"/>
    <property type="match status" value="1"/>
</dbReference>
<dbReference type="FunFam" id="3.40.640.10:FF:000031">
    <property type="entry name" value="Kynureninase"/>
    <property type="match status" value="1"/>
</dbReference>
<dbReference type="SUPFAM" id="SSF53383">
    <property type="entry name" value="PLP-dependent transferases"/>
    <property type="match status" value="1"/>
</dbReference>
<dbReference type="GO" id="GO:0019441">
    <property type="term" value="P:L-tryptophan catabolic process to kynurenine"/>
    <property type="evidence" value="ECO:0007669"/>
    <property type="project" value="TreeGrafter"/>
</dbReference>
<keyword evidence="4 5" id="KW-0963">Cytoplasm</keyword>
<feature type="binding site" evidence="4">
    <location>
        <position position="242"/>
    </location>
    <ligand>
        <name>pyridoxal 5'-phosphate</name>
        <dbReference type="ChEBI" id="CHEBI:597326"/>
    </ligand>
</feature>
<organism evidence="6 7">
    <name type="scientific">Biomphalaria glabrata</name>
    <name type="common">Bloodfluke planorb</name>
    <name type="synonym">Freshwater snail</name>
    <dbReference type="NCBI Taxonomy" id="6526"/>
    <lineage>
        <taxon>Eukaryota</taxon>
        <taxon>Metazoa</taxon>
        <taxon>Spiralia</taxon>
        <taxon>Lophotrochozoa</taxon>
        <taxon>Mollusca</taxon>
        <taxon>Gastropoda</taxon>
        <taxon>Heterobranchia</taxon>
        <taxon>Euthyneura</taxon>
        <taxon>Panpulmonata</taxon>
        <taxon>Hygrophila</taxon>
        <taxon>Lymnaeoidea</taxon>
        <taxon>Planorbidae</taxon>
        <taxon>Biomphalaria</taxon>
    </lineage>
</organism>
<feature type="binding site" evidence="4">
    <location>
        <position position="158"/>
    </location>
    <ligand>
        <name>pyridoxal 5'-phosphate</name>
        <dbReference type="ChEBI" id="CHEBI:597326"/>
    </ligand>
</feature>
<comment type="subunit">
    <text evidence="4 5">Homodimer.</text>
</comment>
<evidence type="ECO:0000313" key="6">
    <source>
        <dbReference type="Proteomes" id="UP001165740"/>
    </source>
</evidence>
<dbReference type="HAMAP" id="MF_01970">
    <property type="entry name" value="Kynureninase"/>
    <property type="match status" value="1"/>
</dbReference>
<evidence type="ECO:0000256" key="4">
    <source>
        <dbReference type="HAMAP-Rule" id="MF_03017"/>
    </source>
</evidence>
<evidence type="ECO:0000256" key="1">
    <source>
        <dbReference type="ARBA" id="ARBA00022642"/>
    </source>
</evidence>
<feature type="modified residue" description="N6-(pyridoxal phosphate)lysine" evidence="4">
    <location>
        <position position="297"/>
    </location>
</feature>
<keyword evidence="1 4" id="KW-0662">Pyridine nucleotide biosynthesis</keyword>
<dbReference type="GO" id="GO:0030170">
    <property type="term" value="F:pyridoxal phosphate binding"/>
    <property type="evidence" value="ECO:0007669"/>
    <property type="project" value="UniProtKB-UniRule"/>
</dbReference>
<dbReference type="PANTHER" id="PTHR14084">
    <property type="entry name" value="KYNURENINASE"/>
    <property type="match status" value="1"/>
</dbReference>
<dbReference type="Pfam" id="PF22580">
    <property type="entry name" value="KYNU_C"/>
    <property type="match status" value="1"/>
</dbReference>
<evidence type="ECO:0000256" key="5">
    <source>
        <dbReference type="PIRNR" id="PIRNR038800"/>
    </source>
</evidence>
<dbReference type="GO" id="GO:0043420">
    <property type="term" value="P:anthranilate metabolic process"/>
    <property type="evidence" value="ECO:0007669"/>
    <property type="project" value="UniProtKB-UniRule"/>
</dbReference>